<sequence>MTKEEEFVKSLPWSFEDYIKEKEEDGKYIIRGNGREITLNLKNANYVDKADGITPEIVYTNYEKDKGSCYPPDVAIKIPNKGPEMCVNLIRVVYEDSVVVVKVCGDGKNYEIRVLDEGFIVHCIPLK</sequence>
<dbReference type="EMBL" id="ASRH01000024">
    <property type="protein sequence ID" value="EWG06447.1"/>
    <property type="molecule type" value="Genomic_DNA"/>
</dbReference>
<evidence type="ECO:0000313" key="1">
    <source>
        <dbReference type="EMBL" id="EWG06447.1"/>
    </source>
</evidence>
<name>W7KV12_9CREN</name>
<accession>W7KV12</accession>
<dbReference type="Proteomes" id="UP000054284">
    <property type="component" value="Unassembled WGS sequence"/>
</dbReference>
<proteinExistence type="predicted"/>
<protein>
    <submittedName>
        <fullName evidence="1">Uncharacterized protein</fullName>
    </submittedName>
</protein>
<gene>
    <name evidence="1" type="ORF">ASUL_09569</name>
</gene>
<reference evidence="1 2" key="1">
    <citation type="journal article" date="2014" name="Genome Announc.">
        <title>Draft Genome Sequence of the Sulfolobales Archaeon AZ1, Obtained through Metagenomic Analysis of a Mexican Hot Spring.</title>
        <authorList>
            <person name="Servin-Garciduenas L.E."/>
            <person name="Martinez-Romero E."/>
        </authorList>
    </citation>
    <scope>NUCLEOTIDE SEQUENCE [LARGE SCALE GENOMIC DNA]</scope>
    <source>
        <strain evidence="1">AZ1-illumnia</strain>
    </source>
</reference>
<dbReference type="AlphaFoldDB" id="W7KV12"/>
<comment type="caution">
    <text evidence="1">The sequence shown here is derived from an EMBL/GenBank/DDBJ whole genome shotgun (WGS) entry which is preliminary data.</text>
</comment>
<organism evidence="1 2">
    <name type="scientific">Candidatus Aramenus sulfurataquae</name>
    <dbReference type="NCBI Taxonomy" id="1326980"/>
    <lineage>
        <taxon>Archaea</taxon>
        <taxon>Thermoproteota</taxon>
        <taxon>Thermoprotei</taxon>
        <taxon>Sulfolobales</taxon>
        <taxon>Sulfolobaceae</taxon>
        <taxon>Candidatus Aramenus</taxon>
    </lineage>
</organism>
<evidence type="ECO:0000313" key="2">
    <source>
        <dbReference type="Proteomes" id="UP000054284"/>
    </source>
</evidence>
<keyword evidence="2" id="KW-1185">Reference proteome</keyword>